<organism evidence="2 3">
    <name type="scientific">Cryoendolithus antarcticus</name>
    <dbReference type="NCBI Taxonomy" id="1507870"/>
    <lineage>
        <taxon>Eukaryota</taxon>
        <taxon>Fungi</taxon>
        <taxon>Dikarya</taxon>
        <taxon>Ascomycota</taxon>
        <taxon>Pezizomycotina</taxon>
        <taxon>Dothideomycetes</taxon>
        <taxon>Dothideomycetidae</taxon>
        <taxon>Cladosporiales</taxon>
        <taxon>Cladosporiaceae</taxon>
        <taxon>Cryoendolithus</taxon>
    </lineage>
</organism>
<accession>A0A1V8TB12</accession>
<feature type="region of interest" description="Disordered" evidence="1">
    <location>
        <begin position="124"/>
        <end position="147"/>
    </location>
</feature>
<evidence type="ECO:0000313" key="2">
    <source>
        <dbReference type="EMBL" id="OQO08576.1"/>
    </source>
</evidence>
<evidence type="ECO:0000256" key="1">
    <source>
        <dbReference type="SAM" id="MobiDB-lite"/>
    </source>
</evidence>
<dbReference type="AlphaFoldDB" id="A0A1V8TB12"/>
<keyword evidence="3" id="KW-1185">Reference proteome</keyword>
<proteinExistence type="predicted"/>
<name>A0A1V8TB12_9PEZI</name>
<dbReference type="Proteomes" id="UP000192596">
    <property type="component" value="Unassembled WGS sequence"/>
</dbReference>
<sequence>MFSLAEGGEGSPSVSDLYQDEVAAETVPVVHEVTWEEYELQHRYDGVETAIEAVEITTGEEAAGQLVQQADQEERWTMLPVQHAYAENAETTGGAQGTVDIVIPLAEVQEGGAAEIEDLPAEGGALETADDGGVTNTMYDDDDATGW</sequence>
<dbReference type="EMBL" id="NAJO01000012">
    <property type="protein sequence ID" value="OQO08576.1"/>
    <property type="molecule type" value="Genomic_DNA"/>
</dbReference>
<evidence type="ECO:0000313" key="3">
    <source>
        <dbReference type="Proteomes" id="UP000192596"/>
    </source>
</evidence>
<reference evidence="3" key="1">
    <citation type="submission" date="2017-03" db="EMBL/GenBank/DDBJ databases">
        <title>Genomes of endolithic fungi from Antarctica.</title>
        <authorList>
            <person name="Coleine C."/>
            <person name="Masonjones S."/>
            <person name="Stajich J.E."/>
        </authorList>
    </citation>
    <scope>NUCLEOTIDE SEQUENCE [LARGE SCALE GENOMIC DNA]</scope>
    <source>
        <strain evidence="3">CCFEE 5527</strain>
    </source>
</reference>
<protein>
    <submittedName>
        <fullName evidence="2">Uncharacterized protein</fullName>
    </submittedName>
</protein>
<dbReference type="InParanoid" id="A0A1V8TB12"/>
<gene>
    <name evidence="2" type="ORF">B0A48_06446</name>
</gene>
<comment type="caution">
    <text evidence="2">The sequence shown here is derived from an EMBL/GenBank/DDBJ whole genome shotgun (WGS) entry which is preliminary data.</text>
</comment>